<sequence>MRRTAGRFHRAHRPAVGSAALRRARGRAVFRALDGLLIGEAGRLGGKPTRGPPAALALRRPVASARGGSAGSRPDAVGRARAPDRTERKR</sequence>
<accession>A0ABW7C535</accession>
<keyword evidence="3" id="KW-1185">Reference proteome</keyword>
<protein>
    <submittedName>
        <fullName evidence="2">Uncharacterized protein</fullName>
    </submittedName>
</protein>
<evidence type="ECO:0000313" key="3">
    <source>
        <dbReference type="Proteomes" id="UP001604282"/>
    </source>
</evidence>
<reference evidence="2 3" key="1">
    <citation type="submission" date="2024-10" db="EMBL/GenBank/DDBJ databases">
        <title>The Natural Products Discovery Center: Release of the First 8490 Sequenced Strains for Exploring Actinobacteria Biosynthetic Diversity.</title>
        <authorList>
            <person name="Kalkreuter E."/>
            <person name="Kautsar S.A."/>
            <person name="Yang D."/>
            <person name="Bader C.D."/>
            <person name="Teijaro C.N."/>
            <person name="Fluegel L."/>
            <person name="Davis C.M."/>
            <person name="Simpson J.R."/>
            <person name="Lauterbach L."/>
            <person name="Steele A.D."/>
            <person name="Gui C."/>
            <person name="Meng S."/>
            <person name="Li G."/>
            <person name="Viehrig K."/>
            <person name="Ye F."/>
            <person name="Su P."/>
            <person name="Kiefer A.F."/>
            <person name="Nichols A."/>
            <person name="Cepeda A.J."/>
            <person name="Yan W."/>
            <person name="Fan B."/>
            <person name="Jiang Y."/>
            <person name="Adhikari A."/>
            <person name="Zheng C.-J."/>
            <person name="Schuster L."/>
            <person name="Cowan T.M."/>
            <person name="Smanski M.J."/>
            <person name="Chevrette M.G."/>
            <person name="De Carvalho L.P.S."/>
            <person name="Shen B."/>
        </authorList>
    </citation>
    <scope>NUCLEOTIDE SEQUENCE [LARGE SCALE GENOMIC DNA]</scope>
    <source>
        <strain evidence="2 3">NPDC048229</strain>
    </source>
</reference>
<feature type="region of interest" description="Disordered" evidence="1">
    <location>
        <begin position="60"/>
        <end position="90"/>
    </location>
</feature>
<evidence type="ECO:0000256" key="1">
    <source>
        <dbReference type="SAM" id="MobiDB-lite"/>
    </source>
</evidence>
<evidence type="ECO:0000313" key="2">
    <source>
        <dbReference type="EMBL" id="MFG3193501.1"/>
    </source>
</evidence>
<comment type="caution">
    <text evidence="2">The sequence shown here is derived from an EMBL/GenBank/DDBJ whole genome shotgun (WGS) entry which is preliminary data.</text>
</comment>
<feature type="region of interest" description="Disordered" evidence="1">
    <location>
        <begin position="1"/>
        <end position="22"/>
    </location>
</feature>
<dbReference type="RefSeq" id="WP_392884712.1">
    <property type="nucleotide sequence ID" value="NZ_JBICZW010000030.1"/>
</dbReference>
<name>A0ABW7C535_9ACTN</name>
<dbReference type="Proteomes" id="UP001604282">
    <property type="component" value="Unassembled WGS sequence"/>
</dbReference>
<organism evidence="2 3">
    <name type="scientific">Streptomyces omiyaensis</name>
    <dbReference type="NCBI Taxonomy" id="68247"/>
    <lineage>
        <taxon>Bacteria</taxon>
        <taxon>Bacillati</taxon>
        <taxon>Actinomycetota</taxon>
        <taxon>Actinomycetes</taxon>
        <taxon>Kitasatosporales</taxon>
        <taxon>Streptomycetaceae</taxon>
        <taxon>Streptomyces</taxon>
    </lineage>
</organism>
<proteinExistence type="predicted"/>
<dbReference type="EMBL" id="JBICZW010000030">
    <property type="protein sequence ID" value="MFG3193501.1"/>
    <property type="molecule type" value="Genomic_DNA"/>
</dbReference>
<gene>
    <name evidence="2" type="ORF">ACGFYS_31730</name>
</gene>
<feature type="compositionally biased region" description="Basic residues" evidence="1">
    <location>
        <begin position="1"/>
        <end position="13"/>
    </location>
</feature>
<feature type="compositionally biased region" description="Basic and acidic residues" evidence="1">
    <location>
        <begin position="76"/>
        <end position="90"/>
    </location>
</feature>